<protein>
    <recommendedName>
        <fullName evidence="19">tRNA-dihydrouridine(47) synthase [NAD(P)(+)]</fullName>
        <ecNumber evidence="19">1.3.1.-</ecNumber>
    </recommendedName>
    <alternativeName>
        <fullName evidence="19">tRNA-dihydrouridine synthase 3</fullName>
    </alternativeName>
</protein>
<comment type="catalytic activity">
    <reaction evidence="17">
        <text>5,6-dihydrouridine(47) in tRNA + NADP(+) = uridine(47) in tRNA + NADPH + H(+)</text>
        <dbReference type="Rhea" id="RHEA:53360"/>
        <dbReference type="Rhea" id="RHEA-COMP:13539"/>
        <dbReference type="Rhea" id="RHEA-COMP:13540"/>
        <dbReference type="ChEBI" id="CHEBI:15378"/>
        <dbReference type="ChEBI" id="CHEBI:57783"/>
        <dbReference type="ChEBI" id="CHEBI:58349"/>
        <dbReference type="ChEBI" id="CHEBI:65315"/>
        <dbReference type="ChEBI" id="CHEBI:74443"/>
        <dbReference type="EC" id="1.3.1.89"/>
    </reaction>
    <physiologicalReaction direction="right-to-left" evidence="17">
        <dbReference type="Rhea" id="RHEA:53362"/>
    </physiologicalReaction>
</comment>
<dbReference type="FunFam" id="4.10.1000.10:FF:000029">
    <property type="entry name" value="tRNA-dihydrouridine(47) synthase [NAD(P)(+)]"/>
    <property type="match status" value="1"/>
</dbReference>
<dbReference type="SMART" id="SM00356">
    <property type="entry name" value="ZnF_C3H1"/>
    <property type="match status" value="2"/>
</dbReference>
<evidence type="ECO:0000256" key="11">
    <source>
        <dbReference type="ARBA" id="ARBA00023002"/>
    </source>
</evidence>
<feature type="zinc finger region" description="C3H1-type" evidence="18">
    <location>
        <begin position="71"/>
        <end position="99"/>
    </location>
</feature>
<reference evidence="22 23" key="1">
    <citation type="submission" date="2020-08" db="EMBL/GenBank/DDBJ databases">
        <authorList>
            <person name="Hejnol A."/>
        </authorList>
    </citation>
    <scope>NUCLEOTIDE SEQUENCE [LARGE SCALE GENOMIC DNA]</scope>
</reference>
<keyword evidence="12" id="KW-0520">NAD</keyword>
<dbReference type="GO" id="GO:0050660">
    <property type="term" value="F:flavin adenine dinucleotide binding"/>
    <property type="evidence" value="ECO:0007669"/>
    <property type="project" value="UniProtKB-UniRule"/>
</dbReference>
<comment type="caution">
    <text evidence="22">The sequence shown here is derived from an EMBL/GenBank/DDBJ whole genome shotgun (WGS) entry which is preliminary data.</text>
</comment>
<proteinExistence type="inferred from homology"/>
<evidence type="ECO:0000256" key="9">
    <source>
        <dbReference type="ARBA" id="ARBA00022833"/>
    </source>
</evidence>
<dbReference type="PANTHER" id="PTHR45846">
    <property type="entry name" value="TRNA-DIHYDROURIDINE(47) SYNTHASE [NAD(P)(+)]-LIKE"/>
    <property type="match status" value="1"/>
</dbReference>
<evidence type="ECO:0000256" key="2">
    <source>
        <dbReference type="ARBA" id="ARBA00022630"/>
    </source>
</evidence>
<dbReference type="PROSITE" id="PS50103">
    <property type="entry name" value="ZF_C3H1"/>
    <property type="match status" value="2"/>
</dbReference>
<evidence type="ECO:0000256" key="18">
    <source>
        <dbReference type="PROSITE-ProRule" id="PRU00723"/>
    </source>
</evidence>
<evidence type="ECO:0000256" key="12">
    <source>
        <dbReference type="ARBA" id="ARBA00023027"/>
    </source>
</evidence>
<dbReference type="CDD" id="cd02801">
    <property type="entry name" value="DUS_like_FMN"/>
    <property type="match status" value="1"/>
</dbReference>
<evidence type="ECO:0000259" key="21">
    <source>
        <dbReference type="PROSITE" id="PS50103"/>
    </source>
</evidence>
<dbReference type="FunFam" id="3.20.20.70:FF:000067">
    <property type="entry name" value="tRNA-dihydrouridine(47) synthase [NAD(P)(+)]"/>
    <property type="match status" value="1"/>
</dbReference>
<evidence type="ECO:0000256" key="8">
    <source>
        <dbReference type="ARBA" id="ARBA00022771"/>
    </source>
</evidence>
<evidence type="ECO:0000313" key="23">
    <source>
        <dbReference type="Proteomes" id="UP000549394"/>
    </source>
</evidence>
<feature type="domain" description="C3H1-type" evidence="21">
    <location>
        <begin position="112"/>
        <end position="137"/>
    </location>
</feature>
<dbReference type="EMBL" id="CAJFCJ010000007">
    <property type="protein sequence ID" value="CAD5117403.1"/>
    <property type="molecule type" value="Genomic_DNA"/>
</dbReference>
<dbReference type="OrthoDB" id="259935at2759"/>
<evidence type="ECO:0000256" key="10">
    <source>
        <dbReference type="ARBA" id="ARBA00022857"/>
    </source>
</evidence>
<comment type="similarity">
    <text evidence="19">Belongs to the dus family. Dus3 subfamily.</text>
</comment>
<organism evidence="22 23">
    <name type="scientific">Dimorphilus gyrociliatus</name>
    <dbReference type="NCBI Taxonomy" id="2664684"/>
    <lineage>
        <taxon>Eukaryota</taxon>
        <taxon>Metazoa</taxon>
        <taxon>Spiralia</taxon>
        <taxon>Lophotrochozoa</taxon>
        <taxon>Annelida</taxon>
        <taxon>Polychaeta</taxon>
        <taxon>Polychaeta incertae sedis</taxon>
        <taxon>Dinophilidae</taxon>
        <taxon>Dimorphilus</taxon>
    </lineage>
</organism>
<evidence type="ECO:0000256" key="19">
    <source>
        <dbReference type="RuleBase" id="RU291113"/>
    </source>
</evidence>
<feature type="zinc finger region" description="C3H1-type" evidence="18">
    <location>
        <begin position="112"/>
        <end position="137"/>
    </location>
</feature>
<evidence type="ECO:0000256" key="17">
    <source>
        <dbReference type="ARBA" id="ARBA00049513"/>
    </source>
</evidence>
<keyword evidence="9 18" id="KW-0862">Zinc</keyword>
<keyword evidence="11 19" id="KW-0560">Oxidoreductase</keyword>
<evidence type="ECO:0000256" key="4">
    <source>
        <dbReference type="ARBA" id="ARBA00022664"/>
    </source>
</evidence>
<keyword evidence="8 18" id="KW-0863">Zinc-finger</keyword>
<keyword evidence="10" id="KW-0521">NADP</keyword>
<dbReference type="SUPFAM" id="SSF90229">
    <property type="entry name" value="CCCH zinc finger"/>
    <property type="match status" value="1"/>
</dbReference>
<gene>
    <name evidence="22" type="ORF">DGYR_LOCUS5933</name>
</gene>
<dbReference type="PROSITE" id="PS01136">
    <property type="entry name" value="UPF0034"/>
    <property type="match status" value="1"/>
</dbReference>
<dbReference type="GO" id="GO:0008270">
    <property type="term" value="F:zinc ion binding"/>
    <property type="evidence" value="ECO:0007669"/>
    <property type="project" value="UniProtKB-KW"/>
</dbReference>
<comment type="catalytic activity">
    <reaction evidence="14">
        <text>5,6-dihydrouridine(47) in tRNA + NAD(+) = uridine(47) in tRNA + NADH + H(+)</text>
        <dbReference type="Rhea" id="RHEA:53364"/>
        <dbReference type="Rhea" id="RHEA-COMP:13539"/>
        <dbReference type="Rhea" id="RHEA-COMP:13540"/>
        <dbReference type="ChEBI" id="CHEBI:15378"/>
        <dbReference type="ChEBI" id="CHEBI:57540"/>
        <dbReference type="ChEBI" id="CHEBI:57945"/>
        <dbReference type="ChEBI" id="CHEBI:65315"/>
        <dbReference type="ChEBI" id="CHEBI:74443"/>
        <dbReference type="EC" id="1.3.1.89"/>
    </reaction>
    <physiologicalReaction direction="right-to-left" evidence="14">
        <dbReference type="Rhea" id="RHEA:53366"/>
    </physiologicalReaction>
</comment>
<feature type="region of interest" description="Disordered" evidence="20">
    <location>
        <begin position="32"/>
        <end position="64"/>
    </location>
</feature>
<evidence type="ECO:0000313" key="22">
    <source>
        <dbReference type="EMBL" id="CAD5117403.1"/>
    </source>
</evidence>
<keyword evidence="7" id="KW-0677">Repeat</keyword>
<keyword evidence="2 19" id="KW-0285">Flavoprotein</keyword>
<dbReference type="GO" id="GO:0102265">
    <property type="term" value="F:tRNA-dihydrouridine47 synthase activity"/>
    <property type="evidence" value="ECO:0007669"/>
    <property type="project" value="UniProtKB-EC"/>
</dbReference>
<feature type="compositionally biased region" description="Basic and acidic residues" evidence="20">
    <location>
        <begin position="37"/>
        <end position="49"/>
    </location>
</feature>
<dbReference type="InterPro" id="IPR036855">
    <property type="entry name" value="Znf_CCCH_sf"/>
</dbReference>
<dbReference type="Gene3D" id="4.10.1000.10">
    <property type="entry name" value="Zinc finger, CCCH-type"/>
    <property type="match status" value="1"/>
</dbReference>
<evidence type="ECO:0000256" key="5">
    <source>
        <dbReference type="ARBA" id="ARBA00022694"/>
    </source>
</evidence>
<dbReference type="Gene3D" id="3.20.20.70">
    <property type="entry name" value="Aldolase class I"/>
    <property type="match status" value="1"/>
</dbReference>
<dbReference type="GO" id="GO:0003723">
    <property type="term" value="F:RNA binding"/>
    <property type="evidence" value="ECO:0007669"/>
    <property type="project" value="TreeGrafter"/>
</dbReference>
<dbReference type="Proteomes" id="UP000549394">
    <property type="component" value="Unassembled WGS sequence"/>
</dbReference>
<dbReference type="InterPro" id="IPR000571">
    <property type="entry name" value="Znf_CCCH"/>
</dbReference>
<evidence type="ECO:0000256" key="6">
    <source>
        <dbReference type="ARBA" id="ARBA00022723"/>
    </source>
</evidence>
<evidence type="ECO:0000256" key="20">
    <source>
        <dbReference type="SAM" id="MobiDB-lite"/>
    </source>
</evidence>
<evidence type="ECO:0000256" key="7">
    <source>
        <dbReference type="ARBA" id="ARBA00022737"/>
    </source>
</evidence>
<dbReference type="InterPro" id="IPR035587">
    <property type="entry name" value="DUS-like_FMN-bd"/>
</dbReference>
<comment type="catalytic activity">
    <reaction evidence="15">
        <text>a 5,6-dihydrouridine in mRNA + NAD(+) = a uridine in mRNA + NADH + H(+)</text>
        <dbReference type="Rhea" id="RHEA:69851"/>
        <dbReference type="Rhea" id="RHEA-COMP:14658"/>
        <dbReference type="Rhea" id="RHEA-COMP:17789"/>
        <dbReference type="ChEBI" id="CHEBI:15378"/>
        <dbReference type="ChEBI" id="CHEBI:57540"/>
        <dbReference type="ChEBI" id="CHEBI:57945"/>
        <dbReference type="ChEBI" id="CHEBI:65315"/>
        <dbReference type="ChEBI" id="CHEBI:74443"/>
    </reaction>
    <physiologicalReaction direction="right-to-left" evidence="15">
        <dbReference type="Rhea" id="RHEA:69853"/>
    </physiologicalReaction>
</comment>
<evidence type="ECO:0000256" key="15">
    <source>
        <dbReference type="ARBA" id="ARBA00048342"/>
    </source>
</evidence>
<dbReference type="SUPFAM" id="SSF51395">
    <property type="entry name" value="FMN-linked oxidoreductases"/>
    <property type="match status" value="1"/>
</dbReference>
<keyword evidence="6 18" id="KW-0479">Metal-binding</keyword>
<dbReference type="PANTHER" id="PTHR45846:SF1">
    <property type="entry name" value="TRNA-DIHYDROURIDINE(47) SYNTHASE [NAD(P)(+)]-LIKE"/>
    <property type="match status" value="1"/>
</dbReference>
<comment type="function">
    <text evidence="13">Catalyzes the synthesis of dihydrouridine, a modified base, in various RNAs, such as tRNAs, mRNAs and some long non-coding RNAs (lncRNAs). Mainly modifies the uridine in position 47 (U47) in the D-loop of most cytoplasmic tRNAs. Also able to mediate the formation of dihydrouridine in some mRNAs, thereby regulating their translation.</text>
</comment>
<dbReference type="InterPro" id="IPR018517">
    <property type="entry name" value="tRNA_hU_synthase_CS"/>
</dbReference>
<feature type="domain" description="C3H1-type" evidence="21">
    <location>
        <begin position="71"/>
        <end position="99"/>
    </location>
</feature>
<dbReference type="AlphaFoldDB" id="A0A7I8VM99"/>
<keyword evidence="23" id="KW-1185">Reference proteome</keyword>
<dbReference type="Pfam" id="PF25585">
    <property type="entry name" value="zf-CCCH_DUS3L"/>
    <property type="match status" value="2"/>
</dbReference>
<evidence type="ECO:0000256" key="13">
    <source>
        <dbReference type="ARBA" id="ARBA00045365"/>
    </source>
</evidence>
<feature type="compositionally biased region" description="Basic residues" evidence="20">
    <location>
        <begin position="50"/>
        <end position="62"/>
    </location>
</feature>
<evidence type="ECO:0000256" key="1">
    <source>
        <dbReference type="ARBA" id="ARBA00001917"/>
    </source>
</evidence>
<evidence type="ECO:0000256" key="16">
    <source>
        <dbReference type="ARBA" id="ARBA00049447"/>
    </source>
</evidence>
<keyword evidence="5 19" id="KW-0819">tRNA processing</keyword>
<dbReference type="InterPro" id="IPR013785">
    <property type="entry name" value="Aldolase_TIM"/>
</dbReference>
<comment type="catalytic activity">
    <reaction evidence="16">
        <text>a 5,6-dihydrouridine in mRNA + NADP(+) = a uridine in mRNA + NADPH + H(+)</text>
        <dbReference type="Rhea" id="RHEA:69855"/>
        <dbReference type="Rhea" id="RHEA-COMP:14658"/>
        <dbReference type="Rhea" id="RHEA-COMP:17789"/>
        <dbReference type="ChEBI" id="CHEBI:15378"/>
        <dbReference type="ChEBI" id="CHEBI:57783"/>
        <dbReference type="ChEBI" id="CHEBI:58349"/>
        <dbReference type="ChEBI" id="CHEBI:65315"/>
        <dbReference type="ChEBI" id="CHEBI:74443"/>
    </reaction>
    <physiologicalReaction direction="right-to-left" evidence="16">
        <dbReference type="Rhea" id="RHEA:69857"/>
    </physiologicalReaction>
</comment>
<comment type="cofactor">
    <cofactor evidence="1 19">
        <name>FMN</name>
        <dbReference type="ChEBI" id="CHEBI:58210"/>
    </cofactor>
</comment>
<accession>A0A7I8VM99</accession>
<evidence type="ECO:0000256" key="3">
    <source>
        <dbReference type="ARBA" id="ARBA00022643"/>
    </source>
</evidence>
<name>A0A7I8VM99_9ANNE</name>
<keyword evidence="4" id="KW-0507">mRNA processing</keyword>
<keyword evidence="3 19" id="KW-0288">FMN</keyword>
<dbReference type="GO" id="GO:0006397">
    <property type="term" value="P:mRNA processing"/>
    <property type="evidence" value="ECO:0007669"/>
    <property type="project" value="UniProtKB-KW"/>
</dbReference>
<dbReference type="Pfam" id="PF01207">
    <property type="entry name" value="Dus"/>
    <property type="match status" value="1"/>
</dbReference>
<dbReference type="EC" id="1.3.1.-" evidence="19"/>
<evidence type="ECO:0000256" key="14">
    <source>
        <dbReference type="ARBA" id="ARBA00048266"/>
    </source>
</evidence>
<sequence>MATKTGSSTASGLAPIKEEYIDRNHVKKISQYLPSSMREEISEGNDKGGQKPKKKLKGRNKTRPIEKHLEEGKSRLCPNIIQKRECQFGEKCRFLHDPAEYWKTKPEDLPGPCYNFETFGRCPYGLTCRFAKQHTNEDLTEIQKKVEMKVEPSEKTVLSKELQITLRKKKYDFSLTDKVVAQIRKENTKEITLPAKRKLSEDGCDATIVSKPQVELENDDIAVKIRASEKKKIDFSDKTYLAPLTTVGNLPFRRVCKNYGVDITCGEMAVCTNLLQGQNSEWALVKRHASEDLFGVQICGSFPDVVGRCAQLIDEHVNCDFIDLNCGCPIDLVYRRGEGCSLIGRATRLEAITKTVTSVISKDFTIKMRTGISDGKNVAHTLIPMMEKNGVSAVTIHGRSREQRYTRSADWNYIGECVKSAENMAVFGNGDILSFEDALNFKEIANTKSLMVARGALIKPWIFTEIKESRHWDISSSERFDMLKDFTNYGLAHWGSDIRGVETTRRFMLEWLSFLYRYIPVGLLEVLPQKINERPPYYFGRNDLETLMASPNSGDWVKISEMLLGPVPSNFVFLPKHKANAYQ</sequence>